<organism evidence="5 6">
    <name type="scientific">Hibiscus syriacus</name>
    <name type="common">Rose of Sharon</name>
    <dbReference type="NCBI Taxonomy" id="106335"/>
    <lineage>
        <taxon>Eukaryota</taxon>
        <taxon>Viridiplantae</taxon>
        <taxon>Streptophyta</taxon>
        <taxon>Embryophyta</taxon>
        <taxon>Tracheophyta</taxon>
        <taxon>Spermatophyta</taxon>
        <taxon>Magnoliopsida</taxon>
        <taxon>eudicotyledons</taxon>
        <taxon>Gunneridae</taxon>
        <taxon>Pentapetalae</taxon>
        <taxon>rosids</taxon>
        <taxon>malvids</taxon>
        <taxon>Malvales</taxon>
        <taxon>Malvaceae</taxon>
        <taxon>Malvoideae</taxon>
        <taxon>Hibiscus</taxon>
    </lineage>
</organism>
<dbReference type="Pfam" id="PF01778">
    <property type="entry name" value="Ribosomal_L28e"/>
    <property type="match status" value="1"/>
</dbReference>
<evidence type="ECO:0000256" key="1">
    <source>
        <dbReference type="ARBA" id="ARBA00007926"/>
    </source>
</evidence>
<comment type="caution">
    <text evidence="5">The sequence shown here is derived from an EMBL/GenBank/DDBJ whole genome shotgun (WGS) entry which is preliminary data.</text>
</comment>
<evidence type="ECO:0000313" key="6">
    <source>
        <dbReference type="Proteomes" id="UP000436088"/>
    </source>
</evidence>
<dbReference type="EMBL" id="VEPZ02000808">
    <property type="protein sequence ID" value="KAE8718631.1"/>
    <property type="molecule type" value="Genomic_DNA"/>
</dbReference>
<keyword evidence="3" id="KW-0687">Ribonucleoprotein</keyword>
<sequence length="273" mass="30300">MTTVSGQLIWDVMKKNNCFLVKQFRRGTAGVRFSKEPNNLHNLNSYKHAGLTNKKTATIQPGGKGQSRLSVGGAVSFQVGLDSHSTRAARPKGKRARARKPHPLLMMSLKRHVIWKQKQIDDQENRLLLCFPVRVMLQLIQLSDFRKSNCAENRGVKVTASDIRPKLGLDNSGGCKTSNPEKYLGLPALIGNDEGGIYLPIQINMLGPVDKKKTTLRDIFLSQVAAVLTFTSFPTLPFLGDLHSWTSFERRPGLERGWLQSRHGSGSNVTAVL</sequence>
<dbReference type="Proteomes" id="UP000436088">
    <property type="component" value="Unassembled WGS sequence"/>
</dbReference>
<dbReference type="Gene3D" id="3.30.390.110">
    <property type="match status" value="1"/>
</dbReference>
<evidence type="ECO:0000256" key="3">
    <source>
        <dbReference type="ARBA" id="ARBA00023274"/>
    </source>
</evidence>
<accession>A0A6A3BRU1</accession>
<evidence type="ECO:0000256" key="2">
    <source>
        <dbReference type="ARBA" id="ARBA00022980"/>
    </source>
</evidence>
<dbReference type="GO" id="GO:0006412">
    <property type="term" value="P:translation"/>
    <property type="evidence" value="ECO:0007669"/>
    <property type="project" value="InterPro"/>
</dbReference>
<dbReference type="PANTHER" id="PTHR10544">
    <property type="entry name" value="60S RIBOSOMAL PROTEIN L28"/>
    <property type="match status" value="1"/>
</dbReference>
<gene>
    <name evidence="5" type="ORF">F3Y22_tig00110007pilonHSYRG00023</name>
</gene>
<dbReference type="InterPro" id="IPR029004">
    <property type="entry name" value="Ribosomal_eL28/Mak16"/>
</dbReference>
<dbReference type="GO" id="GO:1990904">
    <property type="term" value="C:ribonucleoprotein complex"/>
    <property type="evidence" value="ECO:0007669"/>
    <property type="project" value="UniProtKB-KW"/>
</dbReference>
<dbReference type="InterPro" id="IPR002672">
    <property type="entry name" value="Ribosomal_eL28"/>
</dbReference>
<keyword evidence="2 5" id="KW-0689">Ribosomal protein</keyword>
<evidence type="ECO:0000313" key="5">
    <source>
        <dbReference type="EMBL" id="KAE8718631.1"/>
    </source>
</evidence>
<dbReference type="AlphaFoldDB" id="A0A6A3BRU1"/>
<keyword evidence="6" id="KW-1185">Reference proteome</keyword>
<proteinExistence type="inferred from homology"/>
<comment type="similarity">
    <text evidence="1">Belongs to the eukaryotic ribosomal protein eL28 family.</text>
</comment>
<protein>
    <submittedName>
        <fullName evidence="5">60S ribosomal protein L28-1</fullName>
    </submittedName>
</protein>
<evidence type="ECO:0000259" key="4">
    <source>
        <dbReference type="Pfam" id="PF01778"/>
    </source>
</evidence>
<dbReference type="GO" id="GO:0005840">
    <property type="term" value="C:ribosome"/>
    <property type="evidence" value="ECO:0007669"/>
    <property type="project" value="UniProtKB-KW"/>
</dbReference>
<feature type="domain" description="Ribosomal eL28/Mak16" evidence="4">
    <location>
        <begin position="8"/>
        <end position="65"/>
    </location>
</feature>
<dbReference type="GO" id="GO:0003735">
    <property type="term" value="F:structural constituent of ribosome"/>
    <property type="evidence" value="ECO:0007669"/>
    <property type="project" value="InterPro"/>
</dbReference>
<name>A0A6A3BRU1_HIBSY</name>
<reference evidence="5" key="1">
    <citation type="submission" date="2019-09" db="EMBL/GenBank/DDBJ databases">
        <title>Draft genome information of white flower Hibiscus syriacus.</title>
        <authorList>
            <person name="Kim Y.-M."/>
        </authorList>
    </citation>
    <scope>NUCLEOTIDE SEQUENCE [LARGE SCALE GENOMIC DNA]</scope>
    <source>
        <strain evidence="5">YM2019G1</strain>
    </source>
</reference>